<dbReference type="InterPro" id="IPR053228">
    <property type="entry name" value="Stereospecific_Lipase"/>
</dbReference>
<name>A0A3N0CLA0_9ACTN</name>
<dbReference type="EMBL" id="RJSE01000005">
    <property type="protein sequence ID" value="RNL64212.1"/>
    <property type="molecule type" value="Genomic_DNA"/>
</dbReference>
<sequence>MGNALAMHRFLALTVTALMVGMLGAPADATTVGYPPVDRPGPALTTPPAVLRAALVCSANVDRATRTPVLLVHGTSVTAEENWSFLYRPALKASRTPYCLVQLPYRATGDIQVNAEYVVWAIRELHRRAERKISIIGASQGGMLPRWALRFWPDLRPMVDDLIGLAPSNHGTTGFAACATKGCRPAEFQQRSTSAFIAALNSGQETFPRISYTNVYTHRDKVVVPNADDRGSSSLHGGGGRITNVALQDICPGDPSDHILLGAIDLVGFQLALDALDHDGPASPARVAAQGCAKPPPGFDPVLGALSLPSLVLGNTIGLGAADTVAAEPPLRSYAWSS</sequence>
<organism evidence="2 3">
    <name type="scientific">Nocardioides marmoriginsengisoli</name>
    <dbReference type="NCBI Taxonomy" id="661483"/>
    <lineage>
        <taxon>Bacteria</taxon>
        <taxon>Bacillati</taxon>
        <taxon>Actinomycetota</taxon>
        <taxon>Actinomycetes</taxon>
        <taxon>Propionibacteriales</taxon>
        <taxon>Nocardioidaceae</taxon>
        <taxon>Nocardioides</taxon>
    </lineage>
</organism>
<evidence type="ECO:0000256" key="1">
    <source>
        <dbReference type="SAM" id="SignalP"/>
    </source>
</evidence>
<proteinExistence type="predicted"/>
<dbReference type="Proteomes" id="UP000267128">
    <property type="component" value="Unassembled WGS sequence"/>
</dbReference>
<dbReference type="Gene3D" id="3.40.50.1820">
    <property type="entry name" value="alpha/beta hydrolase"/>
    <property type="match status" value="1"/>
</dbReference>
<dbReference type="GO" id="GO:0016787">
    <property type="term" value="F:hydrolase activity"/>
    <property type="evidence" value="ECO:0007669"/>
    <property type="project" value="InterPro"/>
</dbReference>
<dbReference type="Pfam" id="PF01674">
    <property type="entry name" value="Lipase_2"/>
    <property type="match status" value="1"/>
</dbReference>
<dbReference type="AlphaFoldDB" id="A0A3N0CLA0"/>
<reference evidence="2 3" key="1">
    <citation type="submission" date="2018-11" db="EMBL/GenBank/DDBJ databases">
        <authorList>
            <person name="Li F."/>
        </authorList>
    </citation>
    <scope>NUCLEOTIDE SEQUENCE [LARGE SCALE GENOMIC DNA]</scope>
    <source>
        <strain evidence="2 3">Gsoil 097</strain>
    </source>
</reference>
<protein>
    <submittedName>
        <fullName evidence="2">Lipase</fullName>
    </submittedName>
</protein>
<feature type="signal peptide" evidence="1">
    <location>
        <begin position="1"/>
        <end position="27"/>
    </location>
</feature>
<dbReference type="InterPro" id="IPR002918">
    <property type="entry name" value="Lipase_EstA/Esterase_EstB"/>
</dbReference>
<evidence type="ECO:0000313" key="3">
    <source>
        <dbReference type="Proteomes" id="UP000267128"/>
    </source>
</evidence>
<accession>A0A3N0CLA0</accession>
<feature type="chain" id="PRO_5038699250" evidence="1">
    <location>
        <begin position="28"/>
        <end position="338"/>
    </location>
</feature>
<dbReference type="SUPFAM" id="SSF53474">
    <property type="entry name" value="alpha/beta-Hydrolases"/>
    <property type="match status" value="1"/>
</dbReference>
<dbReference type="PANTHER" id="PTHR37574">
    <property type="entry name" value="LIPASE B"/>
    <property type="match status" value="1"/>
</dbReference>
<keyword evidence="1" id="KW-0732">Signal</keyword>
<dbReference type="PANTHER" id="PTHR37574:SF1">
    <property type="entry name" value="LIPASE B"/>
    <property type="match status" value="1"/>
</dbReference>
<dbReference type="InterPro" id="IPR029058">
    <property type="entry name" value="AB_hydrolase_fold"/>
</dbReference>
<gene>
    <name evidence="2" type="ORF">EFK50_06675</name>
</gene>
<evidence type="ECO:0000313" key="2">
    <source>
        <dbReference type="EMBL" id="RNL64212.1"/>
    </source>
</evidence>
<comment type="caution">
    <text evidence="2">The sequence shown here is derived from an EMBL/GenBank/DDBJ whole genome shotgun (WGS) entry which is preliminary data.</text>
</comment>
<keyword evidence="3" id="KW-1185">Reference proteome</keyword>
<dbReference type="GO" id="GO:0016042">
    <property type="term" value="P:lipid catabolic process"/>
    <property type="evidence" value="ECO:0007669"/>
    <property type="project" value="InterPro"/>
</dbReference>